<evidence type="ECO:0000313" key="2">
    <source>
        <dbReference type="Proteomes" id="UP000800200"/>
    </source>
</evidence>
<protein>
    <submittedName>
        <fullName evidence="1">Uncharacterized protein</fullName>
    </submittedName>
</protein>
<dbReference type="AlphaFoldDB" id="A0A6A6E399"/>
<accession>A0A6A6E399</accession>
<gene>
    <name evidence="1" type="ORF">K469DRAFT_776327</name>
</gene>
<dbReference type="Proteomes" id="UP000800200">
    <property type="component" value="Unassembled WGS sequence"/>
</dbReference>
<dbReference type="InterPro" id="IPR008948">
    <property type="entry name" value="L-Aspartase-like"/>
</dbReference>
<sequence>MAGRIHLQHALSVIFGYKYAVYLFCLLRPAKCIEEIERRWLVQFGGAAGILASLGSDDTDLRVRTALAEELGLQNPKSHVT</sequence>
<reference evidence="1" key="1">
    <citation type="journal article" date="2020" name="Stud. Mycol.">
        <title>101 Dothideomycetes genomes: a test case for predicting lifestyles and emergence of pathogens.</title>
        <authorList>
            <person name="Haridas S."/>
            <person name="Albert R."/>
            <person name="Binder M."/>
            <person name="Bloem J."/>
            <person name="Labutti K."/>
            <person name="Salamov A."/>
            <person name="Andreopoulos B."/>
            <person name="Baker S."/>
            <person name="Barry K."/>
            <person name="Bills G."/>
            <person name="Bluhm B."/>
            <person name="Cannon C."/>
            <person name="Castanera R."/>
            <person name="Culley D."/>
            <person name="Daum C."/>
            <person name="Ezra D."/>
            <person name="Gonzalez J."/>
            <person name="Henrissat B."/>
            <person name="Kuo A."/>
            <person name="Liang C."/>
            <person name="Lipzen A."/>
            <person name="Lutzoni F."/>
            <person name="Magnuson J."/>
            <person name="Mondo S."/>
            <person name="Nolan M."/>
            <person name="Ohm R."/>
            <person name="Pangilinan J."/>
            <person name="Park H.-J."/>
            <person name="Ramirez L."/>
            <person name="Alfaro M."/>
            <person name="Sun H."/>
            <person name="Tritt A."/>
            <person name="Yoshinaga Y."/>
            <person name="Zwiers L.-H."/>
            <person name="Turgeon B."/>
            <person name="Goodwin S."/>
            <person name="Spatafora J."/>
            <person name="Crous P."/>
            <person name="Grigoriev I."/>
        </authorList>
    </citation>
    <scope>NUCLEOTIDE SEQUENCE</scope>
    <source>
        <strain evidence="1">CBS 207.26</strain>
    </source>
</reference>
<name>A0A6A6E399_9PEZI</name>
<dbReference type="Gene3D" id="1.20.200.10">
    <property type="entry name" value="Fumarase/aspartase (Central domain)"/>
    <property type="match status" value="1"/>
</dbReference>
<organism evidence="1 2">
    <name type="scientific">Zopfia rhizophila CBS 207.26</name>
    <dbReference type="NCBI Taxonomy" id="1314779"/>
    <lineage>
        <taxon>Eukaryota</taxon>
        <taxon>Fungi</taxon>
        <taxon>Dikarya</taxon>
        <taxon>Ascomycota</taxon>
        <taxon>Pezizomycotina</taxon>
        <taxon>Dothideomycetes</taxon>
        <taxon>Dothideomycetes incertae sedis</taxon>
        <taxon>Zopfiaceae</taxon>
        <taxon>Zopfia</taxon>
    </lineage>
</organism>
<dbReference type="GO" id="GO:0003824">
    <property type="term" value="F:catalytic activity"/>
    <property type="evidence" value="ECO:0007669"/>
    <property type="project" value="InterPro"/>
</dbReference>
<proteinExistence type="predicted"/>
<keyword evidence="2" id="KW-1185">Reference proteome</keyword>
<dbReference type="EMBL" id="ML994630">
    <property type="protein sequence ID" value="KAF2186284.1"/>
    <property type="molecule type" value="Genomic_DNA"/>
</dbReference>
<dbReference type="SUPFAM" id="SSF48557">
    <property type="entry name" value="L-aspartase-like"/>
    <property type="match status" value="1"/>
</dbReference>
<evidence type="ECO:0000313" key="1">
    <source>
        <dbReference type="EMBL" id="KAF2186284.1"/>
    </source>
</evidence>